<name>A0A8J2X429_9STRA</name>
<comment type="caution">
    <text evidence="2">The sequence shown here is derived from an EMBL/GenBank/DDBJ whole genome shotgun (WGS) entry which is preliminary data.</text>
</comment>
<dbReference type="EMBL" id="CAKKNE010000005">
    <property type="protein sequence ID" value="CAH0378287.1"/>
    <property type="molecule type" value="Genomic_DNA"/>
</dbReference>
<keyword evidence="3" id="KW-1185">Reference proteome</keyword>
<accession>A0A8J2X429</accession>
<dbReference type="Proteomes" id="UP000789595">
    <property type="component" value="Unassembled WGS sequence"/>
</dbReference>
<reference evidence="2" key="1">
    <citation type="submission" date="2021-11" db="EMBL/GenBank/DDBJ databases">
        <authorList>
            <consortium name="Genoscope - CEA"/>
            <person name="William W."/>
        </authorList>
    </citation>
    <scope>NUCLEOTIDE SEQUENCE</scope>
</reference>
<dbReference type="OrthoDB" id="191389at2759"/>
<evidence type="ECO:0000313" key="3">
    <source>
        <dbReference type="Proteomes" id="UP000789595"/>
    </source>
</evidence>
<feature type="transmembrane region" description="Helical" evidence="1">
    <location>
        <begin position="12"/>
        <end position="36"/>
    </location>
</feature>
<dbReference type="AlphaFoldDB" id="A0A8J2X429"/>
<evidence type="ECO:0000313" key="2">
    <source>
        <dbReference type="EMBL" id="CAH0378287.1"/>
    </source>
</evidence>
<keyword evidence="1" id="KW-0812">Transmembrane</keyword>
<evidence type="ECO:0000256" key="1">
    <source>
        <dbReference type="SAM" id="Phobius"/>
    </source>
</evidence>
<organism evidence="2 3">
    <name type="scientific">Pelagomonas calceolata</name>
    <dbReference type="NCBI Taxonomy" id="35677"/>
    <lineage>
        <taxon>Eukaryota</taxon>
        <taxon>Sar</taxon>
        <taxon>Stramenopiles</taxon>
        <taxon>Ochrophyta</taxon>
        <taxon>Pelagophyceae</taxon>
        <taxon>Pelagomonadales</taxon>
        <taxon>Pelagomonadaceae</taxon>
        <taxon>Pelagomonas</taxon>
    </lineage>
</organism>
<sequence>MPLARRLQLLRTRLFLAVRAAFVSNQVLFAFAGIFLRAHDSVLQLPDSSCTKTWCCLHLPAIWAHDSVELPDRSSNAMIRKTLLVACFASATGSGWVRRAHKRKQRNATRPQLQPVTSEDVSRYFARNDLDGLCAALRDHFSRTARQPGPLDGKLPLRDALVAKGAGAHYSSAYKLQHDVEQLQYVAARNASIAAYLNEHAVIERFQRVRRRIPPLDQLQRTNGLWAFRPEDTADIGDFYNRAIHVPDPQPVTPMLNAKSFADADARYRAGPFAIDDALTPAALDQIRSLLLESTVFFETKMPAVFGGYVGAIVEDGLHARALLELADALRRAMPETLGDHPLAYLWCYKYDSQYEGISVHADEAAVNLNIWLTPDDANLDPASGGLVVYTAKPPATATAEEYNQRGAEFADELLRSTDYENVTIPYRQNRIVVFDSALYHKTDSFRFREGYENRRINLTLLFGKMRRGHDAPAAGEL</sequence>
<protein>
    <submittedName>
        <fullName evidence="2">Uncharacterized protein</fullName>
    </submittedName>
</protein>
<keyword evidence="1" id="KW-0472">Membrane</keyword>
<proteinExistence type="predicted"/>
<keyword evidence="1" id="KW-1133">Transmembrane helix</keyword>
<gene>
    <name evidence="2" type="ORF">PECAL_5P28050</name>
</gene>